<dbReference type="EMBL" id="MHUC01000033">
    <property type="protein sequence ID" value="OHA70279.1"/>
    <property type="molecule type" value="Genomic_DNA"/>
</dbReference>
<organism evidence="2 3">
    <name type="scientific">Candidatus Wildermuthbacteria bacterium RIFCSPHIGHO2_12_FULL_40_12</name>
    <dbReference type="NCBI Taxonomy" id="1802457"/>
    <lineage>
        <taxon>Bacteria</taxon>
        <taxon>Candidatus Wildermuthiibacteriota</taxon>
    </lineage>
</organism>
<protein>
    <submittedName>
        <fullName evidence="2">Uncharacterized protein</fullName>
    </submittedName>
</protein>
<sequence>MLSIQRTKELLNEPEISDTEAEQIRSKFYMLADLLLDSWQANGKKPRSAENKYKNYEQSKQT</sequence>
<evidence type="ECO:0000313" key="3">
    <source>
        <dbReference type="Proteomes" id="UP000177078"/>
    </source>
</evidence>
<comment type="caution">
    <text evidence="2">The sequence shown here is derived from an EMBL/GenBank/DDBJ whole genome shotgun (WGS) entry which is preliminary data.</text>
</comment>
<reference evidence="2 3" key="1">
    <citation type="journal article" date="2016" name="Nat. Commun.">
        <title>Thousands of microbial genomes shed light on interconnected biogeochemical processes in an aquifer system.</title>
        <authorList>
            <person name="Anantharaman K."/>
            <person name="Brown C.T."/>
            <person name="Hug L.A."/>
            <person name="Sharon I."/>
            <person name="Castelle C.J."/>
            <person name="Probst A.J."/>
            <person name="Thomas B.C."/>
            <person name="Singh A."/>
            <person name="Wilkins M.J."/>
            <person name="Karaoz U."/>
            <person name="Brodie E.L."/>
            <person name="Williams K.H."/>
            <person name="Hubbard S.S."/>
            <person name="Banfield J.F."/>
        </authorList>
    </citation>
    <scope>NUCLEOTIDE SEQUENCE [LARGE SCALE GENOMIC DNA]</scope>
</reference>
<accession>A0A1G2RD30</accession>
<evidence type="ECO:0000256" key="1">
    <source>
        <dbReference type="SAM" id="MobiDB-lite"/>
    </source>
</evidence>
<feature type="compositionally biased region" description="Basic and acidic residues" evidence="1">
    <location>
        <begin position="47"/>
        <end position="62"/>
    </location>
</feature>
<dbReference type="Proteomes" id="UP000177078">
    <property type="component" value="Unassembled WGS sequence"/>
</dbReference>
<proteinExistence type="predicted"/>
<dbReference type="AlphaFoldDB" id="A0A1G2RD30"/>
<evidence type="ECO:0000313" key="2">
    <source>
        <dbReference type="EMBL" id="OHA70279.1"/>
    </source>
</evidence>
<gene>
    <name evidence="2" type="ORF">A3F15_01945</name>
</gene>
<name>A0A1G2RD30_9BACT</name>
<feature type="region of interest" description="Disordered" evidence="1">
    <location>
        <begin position="43"/>
        <end position="62"/>
    </location>
</feature>
<dbReference type="STRING" id="1802457.A3F15_01945"/>